<gene>
    <name evidence="7" type="ORF">SD71_11415</name>
</gene>
<feature type="transmembrane region" description="Helical" evidence="6">
    <location>
        <begin position="213"/>
        <end position="233"/>
    </location>
</feature>
<evidence type="ECO:0000256" key="1">
    <source>
        <dbReference type="ARBA" id="ARBA00004141"/>
    </source>
</evidence>
<evidence type="ECO:0000256" key="5">
    <source>
        <dbReference type="ARBA" id="ARBA00023136"/>
    </source>
</evidence>
<keyword evidence="4 6" id="KW-1133">Transmembrane helix</keyword>
<evidence type="ECO:0000256" key="3">
    <source>
        <dbReference type="ARBA" id="ARBA00022692"/>
    </source>
</evidence>
<keyword evidence="2" id="KW-1003">Cell membrane</keyword>
<dbReference type="Proteomes" id="UP000054526">
    <property type="component" value="Unassembled WGS sequence"/>
</dbReference>
<keyword evidence="3 6" id="KW-0812">Transmembrane</keyword>
<feature type="transmembrane region" description="Helical" evidence="6">
    <location>
        <begin position="93"/>
        <end position="117"/>
    </location>
</feature>
<accession>A0ABR5A4I4</accession>
<name>A0ABR5A4I4_9BACL</name>
<feature type="transmembrane region" description="Helical" evidence="6">
    <location>
        <begin position="124"/>
        <end position="140"/>
    </location>
</feature>
<dbReference type="Pfam" id="PF02361">
    <property type="entry name" value="CbiQ"/>
    <property type="match status" value="1"/>
</dbReference>
<dbReference type="RefSeq" id="WP_041062832.1">
    <property type="nucleotide sequence ID" value="NZ_JXAL01000016.1"/>
</dbReference>
<feature type="transmembrane region" description="Helical" evidence="6">
    <location>
        <begin position="30"/>
        <end position="49"/>
    </location>
</feature>
<protein>
    <recommendedName>
        <fullName evidence="9">Cobalt transporter</fullName>
    </recommendedName>
</protein>
<dbReference type="PANTHER" id="PTHR34857">
    <property type="entry name" value="SLL0384 PROTEIN"/>
    <property type="match status" value="1"/>
</dbReference>
<dbReference type="PANTHER" id="PTHR34857:SF2">
    <property type="entry name" value="SLL0384 PROTEIN"/>
    <property type="match status" value="1"/>
</dbReference>
<dbReference type="InterPro" id="IPR003339">
    <property type="entry name" value="ABC/ECF_trnsptr_transmembrane"/>
</dbReference>
<proteinExistence type="predicted"/>
<feature type="transmembrane region" description="Helical" evidence="6">
    <location>
        <begin position="7"/>
        <end position="24"/>
    </location>
</feature>
<sequence length="236" mass="27182">MNPVIHYPPLRIAVVLLIIAMGVSVERLEILLFLVILGQGWLLAGGVPIRLFWSRFRLAIPYFVFMLLLYPWTHPDAGYSAGLPQALMYCGRLLFSLQMLTLLFHQMPLPLFFGALLRLKVPSIFVEMILFTLRYLQLFRSEASHMMKSIRSRGFRKSSWFSLKNYAALSRLLGSLMLRSLRRSEKVSMGMMSRGYRGIVPLREFALPHRLDALKAAVMTTAVLGMLLWSIFWRNL</sequence>
<evidence type="ECO:0000256" key="4">
    <source>
        <dbReference type="ARBA" id="ARBA00022989"/>
    </source>
</evidence>
<reference evidence="7 8" key="1">
    <citation type="submission" date="2014-12" db="EMBL/GenBank/DDBJ databases">
        <title>Draft genome sequence of Cohnella kolymensis strain B-2846.</title>
        <authorList>
            <person name="Karlyshev A.V."/>
            <person name="Kudryashova E.B."/>
        </authorList>
    </citation>
    <scope>NUCLEOTIDE SEQUENCE [LARGE SCALE GENOMIC DNA]</scope>
    <source>
        <strain evidence="7 8">VKM B-2846</strain>
    </source>
</reference>
<organism evidence="7 8">
    <name type="scientific">Cohnella kolymensis</name>
    <dbReference type="NCBI Taxonomy" id="1590652"/>
    <lineage>
        <taxon>Bacteria</taxon>
        <taxon>Bacillati</taxon>
        <taxon>Bacillota</taxon>
        <taxon>Bacilli</taxon>
        <taxon>Bacillales</taxon>
        <taxon>Paenibacillaceae</taxon>
        <taxon>Cohnella</taxon>
    </lineage>
</organism>
<evidence type="ECO:0000256" key="2">
    <source>
        <dbReference type="ARBA" id="ARBA00022475"/>
    </source>
</evidence>
<keyword evidence="8" id="KW-1185">Reference proteome</keyword>
<dbReference type="CDD" id="cd16914">
    <property type="entry name" value="EcfT"/>
    <property type="match status" value="1"/>
</dbReference>
<comment type="caution">
    <text evidence="7">The sequence shown here is derived from an EMBL/GenBank/DDBJ whole genome shotgun (WGS) entry which is preliminary data.</text>
</comment>
<evidence type="ECO:0008006" key="9">
    <source>
        <dbReference type="Google" id="ProtNLM"/>
    </source>
</evidence>
<dbReference type="InterPro" id="IPR051611">
    <property type="entry name" value="ECF_transporter_component"/>
</dbReference>
<dbReference type="EMBL" id="JXAL01000016">
    <property type="protein sequence ID" value="KIL35955.1"/>
    <property type="molecule type" value="Genomic_DNA"/>
</dbReference>
<evidence type="ECO:0000313" key="7">
    <source>
        <dbReference type="EMBL" id="KIL35955.1"/>
    </source>
</evidence>
<keyword evidence="5 6" id="KW-0472">Membrane</keyword>
<evidence type="ECO:0000313" key="8">
    <source>
        <dbReference type="Proteomes" id="UP000054526"/>
    </source>
</evidence>
<comment type="subcellular location">
    <subcellularLocation>
        <location evidence="1">Membrane</location>
        <topology evidence="1">Multi-pass membrane protein</topology>
    </subcellularLocation>
</comment>
<feature type="transmembrane region" description="Helical" evidence="6">
    <location>
        <begin position="56"/>
        <end position="73"/>
    </location>
</feature>
<evidence type="ECO:0000256" key="6">
    <source>
        <dbReference type="SAM" id="Phobius"/>
    </source>
</evidence>